<proteinExistence type="predicted"/>
<evidence type="ECO:0008006" key="4">
    <source>
        <dbReference type="Google" id="ProtNLM"/>
    </source>
</evidence>
<protein>
    <recommendedName>
        <fullName evidence="4">Integrase catalytic domain-containing protein</fullName>
    </recommendedName>
</protein>
<keyword evidence="1" id="KW-0812">Transmembrane</keyword>
<accession>A0A371ET00</accession>
<dbReference type="SUPFAM" id="SSF53098">
    <property type="entry name" value="Ribonuclease H-like"/>
    <property type="match status" value="1"/>
</dbReference>
<name>A0A371ET00_MUCPR</name>
<feature type="non-terminal residue" evidence="2">
    <location>
        <position position="1"/>
    </location>
</feature>
<evidence type="ECO:0000313" key="3">
    <source>
        <dbReference type="Proteomes" id="UP000257109"/>
    </source>
</evidence>
<keyword evidence="1" id="KW-0472">Membrane</keyword>
<evidence type="ECO:0000313" key="2">
    <source>
        <dbReference type="EMBL" id="RDX69188.1"/>
    </source>
</evidence>
<evidence type="ECO:0000256" key="1">
    <source>
        <dbReference type="SAM" id="Phobius"/>
    </source>
</evidence>
<feature type="transmembrane region" description="Helical" evidence="1">
    <location>
        <begin position="59"/>
        <end position="83"/>
    </location>
</feature>
<comment type="caution">
    <text evidence="2">The sequence shown here is derived from an EMBL/GenBank/DDBJ whole genome shotgun (WGS) entry which is preliminary data.</text>
</comment>
<dbReference type="EMBL" id="QJKJ01012221">
    <property type="protein sequence ID" value="RDX69188.1"/>
    <property type="molecule type" value="Genomic_DNA"/>
</dbReference>
<dbReference type="AlphaFoldDB" id="A0A371ET00"/>
<organism evidence="2 3">
    <name type="scientific">Mucuna pruriens</name>
    <name type="common">Velvet bean</name>
    <name type="synonym">Dolichos pruriens</name>
    <dbReference type="NCBI Taxonomy" id="157652"/>
    <lineage>
        <taxon>Eukaryota</taxon>
        <taxon>Viridiplantae</taxon>
        <taxon>Streptophyta</taxon>
        <taxon>Embryophyta</taxon>
        <taxon>Tracheophyta</taxon>
        <taxon>Spermatophyta</taxon>
        <taxon>Magnoliopsida</taxon>
        <taxon>eudicotyledons</taxon>
        <taxon>Gunneridae</taxon>
        <taxon>Pentapetalae</taxon>
        <taxon>rosids</taxon>
        <taxon>fabids</taxon>
        <taxon>Fabales</taxon>
        <taxon>Fabaceae</taxon>
        <taxon>Papilionoideae</taxon>
        <taxon>50 kb inversion clade</taxon>
        <taxon>NPAAA clade</taxon>
        <taxon>indigoferoid/millettioid clade</taxon>
        <taxon>Phaseoleae</taxon>
        <taxon>Mucuna</taxon>
    </lineage>
</organism>
<reference evidence="2" key="1">
    <citation type="submission" date="2018-05" db="EMBL/GenBank/DDBJ databases">
        <title>Draft genome of Mucuna pruriens seed.</title>
        <authorList>
            <person name="Nnadi N.E."/>
            <person name="Vos R."/>
            <person name="Hasami M.H."/>
            <person name="Devisetty U.K."/>
            <person name="Aguiy J.C."/>
        </authorList>
    </citation>
    <scope>NUCLEOTIDE SEQUENCE [LARGE SCALE GENOMIC DNA]</scope>
    <source>
        <strain evidence="2">JCA_2017</strain>
    </source>
</reference>
<dbReference type="InterPro" id="IPR012337">
    <property type="entry name" value="RNaseH-like_sf"/>
</dbReference>
<keyword evidence="1" id="KW-1133">Transmembrane helix</keyword>
<sequence>GTNKLNYPHTPHQNGMVERKHEHEIELVLTLLSMPYTNLNKLLDNGLTSYNTFFSNLELGLASVILLSLFVTLTSILSISWFMHTT</sequence>
<keyword evidence="3" id="KW-1185">Reference proteome</keyword>
<dbReference type="Proteomes" id="UP000257109">
    <property type="component" value="Unassembled WGS sequence"/>
</dbReference>
<gene>
    <name evidence="2" type="ORF">CR513_51735</name>
</gene>